<evidence type="ECO:0000313" key="1">
    <source>
        <dbReference type="EMBL" id="TNC49326.1"/>
    </source>
</evidence>
<dbReference type="NCBIfam" id="TIGR02687">
    <property type="entry name" value="BREX-1 system phosphatase PglZ type A"/>
    <property type="match status" value="1"/>
</dbReference>
<proteinExistence type="predicted"/>
<evidence type="ECO:0000313" key="2">
    <source>
        <dbReference type="Proteomes" id="UP000305887"/>
    </source>
</evidence>
<gene>
    <name evidence="1" type="primary">pglZ</name>
    <name evidence="1" type="ORF">FHG66_11380</name>
</gene>
<sequence>MSDRIAASLGRLFEANRIVVWTDPAREMRDTFDALDLTGVTKLRIANNEFGLKRRILREAPSTRFLLYREGPQPPMAENWLLDIELASAAFRADQAAIWLAELGLEPAFAPVVTDHAEFFGARSRVDALNRIRQPTDSPGQMRMRMLAVCVGTQGALDTVLETLLSDLATGRDDGLRLIDRCGLTAFLWKQVGAQYGYRTDTPDLEDFAISLFKSSYARGLGEDAALNAEALLLLRRWKNDRTGAEGFAKLSERYAEALGIAADVARRDFRDLMELDFFEAIDREIIRKLVKGMSAKTLSPAEVVRWTRERRQSHWFDRYADLYQALTHAAELQRSLAEATLGMTSLAEGFRRYSSSWFRIDQHYRKFIHHMQKSAQPSLLGELFTQVENLYVNTYLLPLNDAWQDQVNRAGTWAIPGVDRQMDFYRDQAAAYRRKDQKVCVIISDALRFEVADECLSRIRALDRFEAELKPMLGVLPSYTQLGMAALLPHQALRIAEDDSAVVVDGDQSTQGRDNREKLLATGRSGDRVVTFKAEELMALRSDEAKEVFRTHDVIYVYHNLIDVIGDKLATEEGLPKAVEDTLETLVQLVRKLTSANASNILITADHGFLYQHRELPESDFSIAEVQSGTVLVRNRRFVVGRDLAETAGMRKFTSAQLDLAGDLDVLIPNSINRLRVRGAGSRYVHGGATLQEVVVPVLRVGKGRESDLRKVEVQIIASGSKLITSGQIAVTFYQSEPVSDKVQPRELRAGIYSATGELISDIHELTFDVASENPRERELSRKFLLSREAERFNNQGVHLRLEEQVGKSSHYQENAKQLFQLRRGIATDFDF</sequence>
<dbReference type="Proteomes" id="UP000305887">
    <property type="component" value="Unassembled WGS sequence"/>
</dbReference>
<dbReference type="AlphaFoldDB" id="A0A5C4MUP9"/>
<reference evidence="1 2" key="1">
    <citation type="submission" date="2019-06" db="EMBL/GenBank/DDBJ databases">
        <title>YIM 131921 draft genome.</title>
        <authorList>
            <person name="Jiang L."/>
        </authorList>
    </citation>
    <scope>NUCLEOTIDE SEQUENCE [LARGE SCALE GENOMIC DNA]</scope>
    <source>
        <strain evidence="1 2">YIM 131921</strain>
    </source>
</reference>
<dbReference type="OrthoDB" id="9769734at2"/>
<dbReference type="RefSeq" id="WP_139076873.1">
    <property type="nucleotide sequence ID" value="NZ_VDFU01000012.1"/>
</dbReference>
<dbReference type="EMBL" id="VDFU01000012">
    <property type="protein sequence ID" value="TNC49326.1"/>
    <property type="molecule type" value="Genomic_DNA"/>
</dbReference>
<keyword evidence="2" id="KW-1185">Reference proteome</keyword>
<accession>A0A5C4MUP9</accession>
<dbReference type="Pfam" id="PF08665">
    <property type="entry name" value="PglZ"/>
    <property type="match status" value="1"/>
</dbReference>
<organism evidence="1 2">
    <name type="scientific">Rubellimicrobium rubrum</name>
    <dbReference type="NCBI Taxonomy" id="2585369"/>
    <lineage>
        <taxon>Bacteria</taxon>
        <taxon>Pseudomonadati</taxon>
        <taxon>Pseudomonadota</taxon>
        <taxon>Alphaproteobacteria</taxon>
        <taxon>Rhodobacterales</taxon>
        <taxon>Roseobacteraceae</taxon>
        <taxon>Rubellimicrobium</taxon>
    </lineage>
</organism>
<comment type="caution">
    <text evidence="1">The sequence shown here is derived from an EMBL/GenBank/DDBJ whole genome shotgun (WGS) entry which is preliminary data.</text>
</comment>
<name>A0A5C4MUP9_9RHOB</name>
<dbReference type="SUPFAM" id="SSF53649">
    <property type="entry name" value="Alkaline phosphatase-like"/>
    <property type="match status" value="1"/>
</dbReference>
<dbReference type="InterPro" id="IPR014060">
    <property type="entry name" value="PglZ"/>
</dbReference>
<protein>
    <submittedName>
        <fullName evidence="1">BREX-1 system phosphatase PglZ type A</fullName>
    </submittedName>
</protein>
<dbReference type="InterPro" id="IPR017850">
    <property type="entry name" value="Alkaline_phosphatase_core_sf"/>
</dbReference>